<name>A0ABP0XWD8_9ROSI</name>
<sequence>MVNTRGGIYTTEPKMMYKQKAYRQKLVDLPEEKVPTSDHETSSGAHVSFTQAPPANVAPSLTAKRKRTSECPGAANIEQESFSNLTHLLLKTILQSKTEYENEISAA</sequence>
<proteinExistence type="predicted"/>
<keyword evidence="3" id="KW-1185">Reference proteome</keyword>
<dbReference type="EMBL" id="OZ021744">
    <property type="protein sequence ID" value="CAK9312027.1"/>
    <property type="molecule type" value="Genomic_DNA"/>
</dbReference>
<dbReference type="Proteomes" id="UP001642487">
    <property type="component" value="Chromosome 10"/>
</dbReference>
<reference evidence="2 3" key="1">
    <citation type="submission" date="2024-03" db="EMBL/GenBank/DDBJ databases">
        <authorList>
            <person name="Gkanogiannis A."/>
            <person name="Becerra Lopez-Lavalle L."/>
        </authorList>
    </citation>
    <scope>NUCLEOTIDE SEQUENCE [LARGE SCALE GENOMIC DNA]</scope>
</reference>
<feature type="region of interest" description="Disordered" evidence="1">
    <location>
        <begin position="30"/>
        <end position="69"/>
    </location>
</feature>
<feature type="compositionally biased region" description="Polar residues" evidence="1">
    <location>
        <begin position="42"/>
        <end position="53"/>
    </location>
</feature>
<protein>
    <submittedName>
        <fullName evidence="2">Uncharacterized protein</fullName>
    </submittedName>
</protein>
<organism evidence="2 3">
    <name type="scientific">Citrullus colocynthis</name>
    <name type="common">colocynth</name>
    <dbReference type="NCBI Taxonomy" id="252529"/>
    <lineage>
        <taxon>Eukaryota</taxon>
        <taxon>Viridiplantae</taxon>
        <taxon>Streptophyta</taxon>
        <taxon>Embryophyta</taxon>
        <taxon>Tracheophyta</taxon>
        <taxon>Spermatophyta</taxon>
        <taxon>Magnoliopsida</taxon>
        <taxon>eudicotyledons</taxon>
        <taxon>Gunneridae</taxon>
        <taxon>Pentapetalae</taxon>
        <taxon>rosids</taxon>
        <taxon>fabids</taxon>
        <taxon>Cucurbitales</taxon>
        <taxon>Cucurbitaceae</taxon>
        <taxon>Benincaseae</taxon>
        <taxon>Citrullus</taxon>
    </lineage>
</organism>
<accession>A0ABP0XWD8</accession>
<evidence type="ECO:0000313" key="3">
    <source>
        <dbReference type="Proteomes" id="UP001642487"/>
    </source>
</evidence>
<evidence type="ECO:0000313" key="2">
    <source>
        <dbReference type="EMBL" id="CAK9312027.1"/>
    </source>
</evidence>
<gene>
    <name evidence="2" type="ORF">CITCOLO1_LOCUS3703</name>
</gene>
<feature type="compositionally biased region" description="Basic and acidic residues" evidence="1">
    <location>
        <begin position="30"/>
        <end position="41"/>
    </location>
</feature>
<evidence type="ECO:0000256" key="1">
    <source>
        <dbReference type="SAM" id="MobiDB-lite"/>
    </source>
</evidence>